<evidence type="ECO:0000313" key="2">
    <source>
        <dbReference type="EMBL" id="USY20730.1"/>
    </source>
</evidence>
<feature type="transmembrane region" description="Helical" evidence="1">
    <location>
        <begin position="23"/>
        <end position="44"/>
    </location>
</feature>
<dbReference type="Proteomes" id="UP001055940">
    <property type="component" value="Chromosome"/>
</dbReference>
<evidence type="ECO:0000256" key="1">
    <source>
        <dbReference type="SAM" id="Phobius"/>
    </source>
</evidence>
<organism evidence="2 3">
    <name type="scientific">Nocardiopsis exhalans</name>
    <dbReference type="NCBI Taxonomy" id="163604"/>
    <lineage>
        <taxon>Bacteria</taxon>
        <taxon>Bacillati</taxon>
        <taxon>Actinomycetota</taxon>
        <taxon>Actinomycetes</taxon>
        <taxon>Streptosporangiales</taxon>
        <taxon>Nocardiopsidaceae</taxon>
        <taxon>Nocardiopsis</taxon>
    </lineage>
</organism>
<accession>A0ABY5D9W8</accession>
<dbReference type="EMBL" id="CP099837">
    <property type="protein sequence ID" value="USY20730.1"/>
    <property type="molecule type" value="Genomic_DNA"/>
</dbReference>
<dbReference type="RefSeq" id="WP_254419763.1">
    <property type="nucleotide sequence ID" value="NZ_BAAAJB010000038.1"/>
</dbReference>
<name>A0ABY5D9W8_9ACTN</name>
<keyword evidence="3" id="KW-1185">Reference proteome</keyword>
<keyword evidence="1" id="KW-0812">Transmembrane</keyword>
<evidence type="ECO:0000313" key="3">
    <source>
        <dbReference type="Proteomes" id="UP001055940"/>
    </source>
</evidence>
<keyword evidence="1" id="KW-0472">Membrane</keyword>
<sequence>MFDFLYLHLAAWWARVSELPTPLLIVILLVAGTVATVFGVYARVRRLVLTYLDRGDWPGMVHIFGEDGDAKCSECEHRLAWHDRTTGRCCVGTSGDRLVLCLALPLPRWARALVQKPGCACRLRPARR</sequence>
<protein>
    <submittedName>
        <fullName evidence="2">Uncharacterized protein</fullName>
    </submittedName>
</protein>
<reference evidence="2" key="1">
    <citation type="submission" date="2022-06" db="EMBL/GenBank/DDBJ databases">
        <authorList>
            <person name="Ping M."/>
        </authorList>
    </citation>
    <scope>NUCLEOTIDE SEQUENCE</scope>
    <source>
        <strain evidence="2">JCM11759T</strain>
    </source>
</reference>
<keyword evidence="1" id="KW-1133">Transmembrane helix</keyword>
<gene>
    <name evidence="2" type="ORF">NE857_03470</name>
</gene>
<proteinExistence type="predicted"/>